<sequence length="516" mass="55923">MTGDPVDRVTAGFTEARRVADALLFEGYVLYPYRASARKNQLRWQFGVLVPPAWQDAGGEHTWQRTECLLEPRRADRLLVELRFLQVRRRSVERLSPDGESWTEVAELDLPDRVLVPWDEGEEERVELDVPLDRLAGEGHTLRFELPGGVEHEPVHDGAGGVVGRLVRHSRPLTGEIRLTTEPLPGPYGALRLTATVRNVSVWTPGPGERDDRESALPHSLIGAHLLLGLPGGRFLSMADPPEWARPAARTCHSEHTWPVLACGAGRDEVMLSSPIILDDHPEVAAESPGPLYDATEIDEILSLRTAALTEREKREARGTDARAAEVIDLVDGMPAEVWERLHGAIRGLREVTGELTGGRAGRTSAGDVTGGPLPGDPGIDLTVVPPYAEPPAAGLRLPTGPGLPWWDPAQDATSAPGRGTVTLDGQVLGTGSRVVLKPGLRRSDAQDIFLAGRTATVEAVLEDFDGETHIAVTVDGDPGTDVRREQGRFLYFRPDEVDPVPEPGRAPARDGEGGV</sequence>
<keyword evidence="2" id="KW-1185">Reference proteome</keyword>
<name>A0ACD4ZVS1_9ACTN</name>
<reference evidence="1" key="1">
    <citation type="submission" date="2022-10" db="EMBL/GenBank/DDBJ databases">
        <title>The complete genomes of actinobacterial strains from the NBC collection.</title>
        <authorList>
            <person name="Joergensen T.S."/>
            <person name="Alvarez Arevalo M."/>
            <person name="Sterndorff E.B."/>
            <person name="Faurdal D."/>
            <person name="Vuksanovic O."/>
            <person name="Mourched A.-S."/>
            <person name="Charusanti P."/>
            <person name="Shaw S."/>
            <person name="Blin K."/>
            <person name="Weber T."/>
        </authorList>
    </citation>
    <scope>NUCLEOTIDE SEQUENCE</scope>
    <source>
        <strain evidence="1">NBC 01771</strain>
    </source>
</reference>
<dbReference type="Proteomes" id="UP001348369">
    <property type="component" value="Chromosome"/>
</dbReference>
<accession>A0ACD4ZVS1</accession>
<evidence type="ECO:0000313" key="1">
    <source>
        <dbReference type="EMBL" id="WSC02555.1"/>
    </source>
</evidence>
<evidence type="ECO:0000313" key="2">
    <source>
        <dbReference type="Proteomes" id="UP001348369"/>
    </source>
</evidence>
<protein>
    <submittedName>
        <fullName evidence="1">Uncharacterized protein</fullName>
    </submittedName>
</protein>
<organism evidence="1 2">
    <name type="scientific">Streptomyces scopuliridis</name>
    <dbReference type="NCBI Taxonomy" id="452529"/>
    <lineage>
        <taxon>Bacteria</taxon>
        <taxon>Bacillati</taxon>
        <taxon>Actinomycetota</taxon>
        <taxon>Actinomycetes</taxon>
        <taxon>Kitasatosporales</taxon>
        <taxon>Streptomycetaceae</taxon>
        <taxon>Streptomyces</taxon>
    </lineage>
</organism>
<dbReference type="EMBL" id="CP109109">
    <property type="protein sequence ID" value="WSC02555.1"/>
    <property type="molecule type" value="Genomic_DNA"/>
</dbReference>
<proteinExistence type="predicted"/>
<gene>
    <name evidence="1" type="ORF">OG835_39905</name>
</gene>